<dbReference type="InterPro" id="IPR027417">
    <property type="entry name" value="P-loop_NTPase"/>
</dbReference>
<dbReference type="GO" id="GO:0005886">
    <property type="term" value="C:plasma membrane"/>
    <property type="evidence" value="ECO:0007669"/>
    <property type="project" value="UniProtKB-SubCell"/>
</dbReference>
<dbReference type="RefSeq" id="WP_003794839.1">
    <property type="nucleotide sequence ID" value="NZ_CP046315.1"/>
</dbReference>
<dbReference type="AlphaFoldDB" id="A0A857ABN2"/>
<dbReference type="InterPro" id="IPR017871">
    <property type="entry name" value="ABC_transporter-like_CS"/>
</dbReference>
<evidence type="ECO:0000256" key="6">
    <source>
        <dbReference type="ARBA" id="ARBA00022840"/>
    </source>
</evidence>
<dbReference type="GO" id="GO:0015421">
    <property type="term" value="F:ABC-type oligopeptide transporter activity"/>
    <property type="evidence" value="ECO:0007669"/>
    <property type="project" value="TreeGrafter"/>
</dbReference>
<evidence type="ECO:0000256" key="1">
    <source>
        <dbReference type="ARBA" id="ARBA00004651"/>
    </source>
</evidence>
<dbReference type="CDD" id="cd18564">
    <property type="entry name" value="ABC_6TM_exporter_like"/>
    <property type="match status" value="1"/>
</dbReference>
<dbReference type="Pfam" id="PF00005">
    <property type="entry name" value="ABC_tran"/>
    <property type="match status" value="1"/>
</dbReference>
<dbReference type="Pfam" id="PF00664">
    <property type="entry name" value="ABC_membrane"/>
    <property type="match status" value="1"/>
</dbReference>
<dbReference type="PANTHER" id="PTHR43394:SF1">
    <property type="entry name" value="ATP-BINDING CASSETTE SUB-FAMILY B MEMBER 10, MITOCHONDRIAL"/>
    <property type="match status" value="1"/>
</dbReference>
<reference evidence="13 14" key="1">
    <citation type="submission" date="2019-11" db="EMBL/GenBank/DDBJ databases">
        <title>FDA dAtabase for Regulatory Grade micrObial Sequences (FDA-ARGOS): Supporting development and validation of Infectious Disease Dx tests.</title>
        <authorList>
            <person name="Stonesifer R."/>
            <person name="Tallon L."/>
            <person name="Sadzewicz L."/>
            <person name="Vavikolanu K."/>
            <person name="Mehta A."/>
            <person name="Aluvathingal J."/>
            <person name="Nadendla S."/>
            <person name="Myers T."/>
            <person name="Yan Y."/>
            <person name="Sichtig H."/>
        </authorList>
    </citation>
    <scope>NUCLEOTIDE SEQUENCE [LARGE SCALE GENOMIC DNA]</scope>
    <source>
        <strain evidence="13 14">FDAARGOS_732</strain>
    </source>
</reference>
<evidence type="ECO:0000256" key="4">
    <source>
        <dbReference type="ARBA" id="ARBA00022692"/>
    </source>
</evidence>
<dbReference type="SMART" id="SM00382">
    <property type="entry name" value="AAA"/>
    <property type="match status" value="1"/>
</dbReference>
<dbReference type="PANTHER" id="PTHR43394">
    <property type="entry name" value="ATP-DEPENDENT PERMEASE MDL1, MITOCHONDRIAL"/>
    <property type="match status" value="1"/>
</dbReference>
<evidence type="ECO:0000256" key="10">
    <source>
        <dbReference type="SAM" id="Phobius"/>
    </source>
</evidence>
<feature type="transmembrane region" description="Helical" evidence="10">
    <location>
        <begin position="166"/>
        <end position="194"/>
    </location>
</feature>
<dbReference type="PROSITE" id="PS00211">
    <property type="entry name" value="ABC_TRANSPORTER_1"/>
    <property type="match status" value="1"/>
</dbReference>
<sequence>MAPISKKNNLGALSRTLRLVGPDVRPHRGLIAGGIVALLLDVVFRVMEPWPMKIVIDSVVEVALHRGEGPWSAAPMIVACAGLLVVIVGLRAASNYMATVCFALVGSRVAQSLRARVFRHVQGLSQQFHARNRSADTVQRIVGDVNRLQEVAITAGLPLLANTATLLVMVIVMVVLDPLLAVVVVVAVALFLFVSRGSSQRITAAARRTRKGEGQLANTAQESLASIPVVQAYGLEDYIAGRFGGANGKAVRQGVKSLRLAARLERSTDLLVGIATAIVLVGGGLRVLSGAMSVGDLVLFTSYLRTAMKPLRDMAKYTGRISRAGASGERVADLMEVRQDIVSAPGALHPAVIGGNLEFDRVVTEYDGIEILHSLSLSVREGERVAIIGPSGSGKSTLVSLAVRAQDPVSGRVLMGGYPLTDLTLAAVRSNVTLLHQDAVLFATTIRENIRLGREGATDEEIVAAAKAANAHDFIMEMPGGYDAEVGERGGTLSGGQRQRIAIARALLRDTPIIILDEATTGLDPESTGLVLDAIDGLVLGRTALAITHDPPVALRSSRVVWIEDGRVLLDGTPAQLLEESEAFREWAASATSASASTRGGDVR</sequence>
<evidence type="ECO:0000256" key="2">
    <source>
        <dbReference type="ARBA" id="ARBA00022448"/>
    </source>
</evidence>
<evidence type="ECO:0000259" key="12">
    <source>
        <dbReference type="PROSITE" id="PS50929"/>
    </source>
</evidence>
<gene>
    <name evidence="13" type="ORF">FOC40_08050</name>
</gene>
<organism evidence="13 14">
    <name type="scientific">Schaalia odontolytica</name>
    <dbReference type="NCBI Taxonomy" id="1660"/>
    <lineage>
        <taxon>Bacteria</taxon>
        <taxon>Bacillati</taxon>
        <taxon>Actinomycetota</taxon>
        <taxon>Actinomycetes</taxon>
        <taxon>Actinomycetales</taxon>
        <taxon>Actinomycetaceae</taxon>
        <taxon>Schaalia</taxon>
    </lineage>
</organism>
<keyword evidence="2" id="KW-0813">Transport</keyword>
<dbReference type="SUPFAM" id="SSF52540">
    <property type="entry name" value="P-loop containing nucleoside triphosphate hydrolases"/>
    <property type="match status" value="1"/>
</dbReference>
<dbReference type="FunFam" id="3.40.50.300:FF:000299">
    <property type="entry name" value="ABC transporter ATP-binding protein/permease"/>
    <property type="match status" value="1"/>
</dbReference>
<dbReference type="PROSITE" id="PS50929">
    <property type="entry name" value="ABC_TM1F"/>
    <property type="match status" value="1"/>
</dbReference>
<evidence type="ECO:0000259" key="11">
    <source>
        <dbReference type="PROSITE" id="PS50893"/>
    </source>
</evidence>
<keyword evidence="8 10" id="KW-0472">Membrane</keyword>
<proteinExistence type="inferred from homology"/>
<dbReference type="SUPFAM" id="SSF90123">
    <property type="entry name" value="ABC transporter transmembrane region"/>
    <property type="match status" value="1"/>
</dbReference>
<feature type="domain" description="ABC transporter" evidence="11">
    <location>
        <begin position="357"/>
        <end position="590"/>
    </location>
</feature>
<dbReference type="Gene3D" id="3.40.50.300">
    <property type="entry name" value="P-loop containing nucleotide triphosphate hydrolases"/>
    <property type="match status" value="1"/>
</dbReference>
<feature type="domain" description="ABC transmembrane type-1" evidence="12">
    <location>
        <begin position="32"/>
        <end position="323"/>
    </location>
</feature>
<comment type="subcellular location">
    <subcellularLocation>
        <location evidence="1">Cell membrane</location>
        <topology evidence="1">Multi-pass membrane protein</topology>
    </subcellularLocation>
</comment>
<keyword evidence="4 10" id="KW-0812">Transmembrane</keyword>
<protein>
    <submittedName>
        <fullName evidence="13">ATP-binding cassette domain-containing protein</fullName>
    </submittedName>
</protein>
<dbReference type="EMBL" id="CP046315">
    <property type="protein sequence ID" value="QGS11357.1"/>
    <property type="molecule type" value="Genomic_DNA"/>
</dbReference>
<evidence type="ECO:0000256" key="7">
    <source>
        <dbReference type="ARBA" id="ARBA00022989"/>
    </source>
</evidence>
<keyword evidence="5" id="KW-0547">Nucleotide-binding</keyword>
<evidence type="ECO:0000313" key="14">
    <source>
        <dbReference type="Proteomes" id="UP000424490"/>
    </source>
</evidence>
<evidence type="ECO:0000313" key="13">
    <source>
        <dbReference type="EMBL" id="QGS11357.1"/>
    </source>
</evidence>
<feature type="transmembrane region" description="Helical" evidence="10">
    <location>
        <begin position="73"/>
        <end position="93"/>
    </location>
</feature>
<keyword evidence="6 13" id="KW-0067">ATP-binding</keyword>
<dbReference type="PROSITE" id="PS50893">
    <property type="entry name" value="ABC_TRANSPORTER_2"/>
    <property type="match status" value="1"/>
</dbReference>
<feature type="transmembrane region" description="Helical" evidence="10">
    <location>
        <begin position="29"/>
        <end position="47"/>
    </location>
</feature>
<evidence type="ECO:0000256" key="5">
    <source>
        <dbReference type="ARBA" id="ARBA00022741"/>
    </source>
</evidence>
<keyword evidence="7 10" id="KW-1133">Transmembrane helix</keyword>
<dbReference type="GO" id="GO:0005524">
    <property type="term" value="F:ATP binding"/>
    <property type="evidence" value="ECO:0007669"/>
    <property type="project" value="UniProtKB-KW"/>
</dbReference>
<name>A0A857ABN2_9ACTO</name>
<dbReference type="GO" id="GO:0016887">
    <property type="term" value="F:ATP hydrolysis activity"/>
    <property type="evidence" value="ECO:0007669"/>
    <property type="project" value="InterPro"/>
</dbReference>
<dbReference type="InterPro" id="IPR003439">
    <property type="entry name" value="ABC_transporter-like_ATP-bd"/>
</dbReference>
<dbReference type="InterPro" id="IPR011527">
    <property type="entry name" value="ABC1_TM_dom"/>
</dbReference>
<dbReference type="InterPro" id="IPR003593">
    <property type="entry name" value="AAA+_ATPase"/>
</dbReference>
<dbReference type="InterPro" id="IPR039421">
    <property type="entry name" value="Type_1_exporter"/>
</dbReference>
<feature type="transmembrane region" description="Helical" evidence="10">
    <location>
        <begin position="270"/>
        <end position="288"/>
    </location>
</feature>
<comment type="similarity">
    <text evidence="9">Belongs to the ABC transporter superfamily. Lipid exporter (TC 3.A.1.106) family.</text>
</comment>
<dbReference type="Gene3D" id="1.20.1560.10">
    <property type="entry name" value="ABC transporter type 1, transmembrane domain"/>
    <property type="match status" value="1"/>
</dbReference>
<evidence type="ECO:0000256" key="8">
    <source>
        <dbReference type="ARBA" id="ARBA00023136"/>
    </source>
</evidence>
<dbReference type="InterPro" id="IPR036640">
    <property type="entry name" value="ABC1_TM_sf"/>
</dbReference>
<accession>A0A857ABN2</accession>
<evidence type="ECO:0000256" key="3">
    <source>
        <dbReference type="ARBA" id="ARBA00022475"/>
    </source>
</evidence>
<dbReference type="Proteomes" id="UP000424490">
    <property type="component" value="Chromosome"/>
</dbReference>
<keyword evidence="3" id="KW-1003">Cell membrane</keyword>
<evidence type="ECO:0000256" key="9">
    <source>
        <dbReference type="ARBA" id="ARBA00061644"/>
    </source>
</evidence>